<feature type="transmembrane region" description="Helical" evidence="1">
    <location>
        <begin position="48"/>
        <end position="75"/>
    </location>
</feature>
<dbReference type="AlphaFoldDB" id="A0A3A4ABW0"/>
<comment type="caution">
    <text evidence="2">The sequence shown here is derived from an EMBL/GenBank/DDBJ whole genome shotgun (WGS) entry which is preliminary data.</text>
</comment>
<keyword evidence="1" id="KW-1133">Transmembrane helix</keyword>
<dbReference type="EMBL" id="QZEY01000018">
    <property type="protein sequence ID" value="RJL23510.1"/>
    <property type="molecule type" value="Genomic_DNA"/>
</dbReference>
<keyword evidence="1" id="KW-0812">Transmembrane</keyword>
<sequence length="78" mass="7382">MAGLILLPTVVPASACAARALVKARRARAGLVMVPGATGPAMVRLATGLASAALGLSAAVAAVAVAAVVVAGGIIRLP</sequence>
<keyword evidence="1" id="KW-0472">Membrane</keyword>
<evidence type="ECO:0000313" key="2">
    <source>
        <dbReference type="EMBL" id="RJL23510.1"/>
    </source>
</evidence>
<name>A0A3A4ABW0_9ACTN</name>
<dbReference type="Proteomes" id="UP000265768">
    <property type="component" value="Unassembled WGS sequence"/>
</dbReference>
<gene>
    <name evidence="2" type="ORF">D5H75_31895</name>
</gene>
<protein>
    <submittedName>
        <fullName evidence="2">Uncharacterized protein</fullName>
    </submittedName>
</protein>
<organism evidence="2 3">
    <name type="scientific">Bailinhaonella thermotolerans</name>
    <dbReference type="NCBI Taxonomy" id="1070861"/>
    <lineage>
        <taxon>Bacteria</taxon>
        <taxon>Bacillati</taxon>
        <taxon>Actinomycetota</taxon>
        <taxon>Actinomycetes</taxon>
        <taxon>Streptosporangiales</taxon>
        <taxon>Streptosporangiaceae</taxon>
        <taxon>Bailinhaonella</taxon>
    </lineage>
</organism>
<accession>A0A3A4ABW0</accession>
<reference evidence="2 3" key="1">
    <citation type="submission" date="2018-09" db="EMBL/GenBank/DDBJ databases">
        <title>YIM 75507 draft genome.</title>
        <authorList>
            <person name="Tang S."/>
            <person name="Feng Y."/>
        </authorList>
    </citation>
    <scope>NUCLEOTIDE SEQUENCE [LARGE SCALE GENOMIC DNA]</scope>
    <source>
        <strain evidence="2 3">YIM 75507</strain>
    </source>
</reference>
<evidence type="ECO:0000313" key="3">
    <source>
        <dbReference type="Proteomes" id="UP000265768"/>
    </source>
</evidence>
<keyword evidence="3" id="KW-1185">Reference proteome</keyword>
<proteinExistence type="predicted"/>
<evidence type="ECO:0000256" key="1">
    <source>
        <dbReference type="SAM" id="Phobius"/>
    </source>
</evidence>